<feature type="transmembrane region" description="Helical" evidence="1">
    <location>
        <begin position="33"/>
        <end position="54"/>
    </location>
</feature>
<organism evidence="2 3">
    <name type="scientific">Lyngbya aestuarii BL J</name>
    <dbReference type="NCBI Taxonomy" id="1348334"/>
    <lineage>
        <taxon>Bacteria</taxon>
        <taxon>Bacillati</taxon>
        <taxon>Cyanobacteriota</taxon>
        <taxon>Cyanophyceae</taxon>
        <taxon>Oscillatoriophycideae</taxon>
        <taxon>Oscillatoriales</taxon>
        <taxon>Microcoleaceae</taxon>
        <taxon>Lyngbya</taxon>
    </lineage>
</organism>
<dbReference type="EMBL" id="AUZM01000079">
    <property type="protein sequence ID" value="ERT04812.1"/>
    <property type="molecule type" value="Genomic_DNA"/>
</dbReference>
<proteinExistence type="predicted"/>
<dbReference type="Pfam" id="PF04307">
    <property type="entry name" value="YdjM"/>
    <property type="match status" value="1"/>
</dbReference>
<comment type="caution">
    <text evidence="2">The sequence shown here is derived from an EMBL/GenBank/DDBJ whole genome shotgun (WGS) entry which is preliminary data.</text>
</comment>
<dbReference type="RefSeq" id="WP_023068921.1">
    <property type="nucleotide sequence ID" value="NZ_AUZM01000079.1"/>
</dbReference>
<evidence type="ECO:0000313" key="2">
    <source>
        <dbReference type="EMBL" id="ERT04812.1"/>
    </source>
</evidence>
<dbReference type="InterPro" id="IPR007404">
    <property type="entry name" value="YdjM-like"/>
</dbReference>
<feature type="transmembrane region" description="Helical" evidence="1">
    <location>
        <begin position="66"/>
        <end position="85"/>
    </location>
</feature>
<keyword evidence="1" id="KW-0472">Membrane</keyword>
<reference evidence="2 3" key="1">
    <citation type="journal article" date="2013" name="Front. Microbiol.">
        <title>Comparative genomic analyses of the cyanobacterium, Lyngbya aestuarii BL J, a powerful hydrogen producer.</title>
        <authorList>
            <person name="Kothari A."/>
            <person name="Vaughn M."/>
            <person name="Garcia-Pichel F."/>
        </authorList>
    </citation>
    <scope>NUCLEOTIDE SEQUENCE [LARGE SCALE GENOMIC DNA]</scope>
    <source>
        <strain evidence="2 3">BL J</strain>
    </source>
</reference>
<keyword evidence="1" id="KW-1133">Transmembrane helix</keyword>
<name>U7QC70_9CYAN</name>
<feature type="transmembrane region" description="Helical" evidence="1">
    <location>
        <begin position="149"/>
        <end position="169"/>
    </location>
</feature>
<gene>
    <name evidence="2" type="ORF">M595_5241</name>
</gene>
<sequence length="179" mass="20338">MPSPIAHAVSGYVLSEIFPLKSRSRNQEKRYHWHRFSAVFIAIAADFDFIPQLLTGERFHRGLTHTLIFAVGLSLIIGLLGHWLGKLSAQKLMGWILILYGTHLLLDIFTAGGLGVQLLSPFSEVYIQSSLPLFPPVHHSRGLFDLRHLIFVAWELGYSAIILTGLWFWKQTQSQKFVE</sequence>
<keyword evidence="3" id="KW-1185">Reference proteome</keyword>
<dbReference type="AlphaFoldDB" id="U7QC70"/>
<evidence type="ECO:0008006" key="4">
    <source>
        <dbReference type="Google" id="ProtNLM"/>
    </source>
</evidence>
<evidence type="ECO:0000313" key="3">
    <source>
        <dbReference type="Proteomes" id="UP000017127"/>
    </source>
</evidence>
<protein>
    <recommendedName>
        <fullName evidence="4">Metal-dependent hydrolase</fullName>
    </recommendedName>
</protein>
<keyword evidence="1" id="KW-0812">Transmembrane</keyword>
<dbReference type="Proteomes" id="UP000017127">
    <property type="component" value="Unassembled WGS sequence"/>
</dbReference>
<feature type="transmembrane region" description="Helical" evidence="1">
    <location>
        <begin position="97"/>
        <end position="119"/>
    </location>
</feature>
<accession>U7QC70</accession>
<dbReference type="OrthoDB" id="9794683at2"/>
<evidence type="ECO:0000256" key="1">
    <source>
        <dbReference type="SAM" id="Phobius"/>
    </source>
</evidence>